<dbReference type="Gene3D" id="1.25.40.10">
    <property type="entry name" value="Tetratricopeptide repeat domain"/>
    <property type="match status" value="1"/>
</dbReference>
<feature type="signal peptide" evidence="2">
    <location>
        <begin position="1"/>
        <end position="15"/>
    </location>
</feature>
<dbReference type="EMBL" id="BAABKE010000001">
    <property type="protein sequence ID" value="GAA5095191.1"/>
    <property type="molecule type" value="Genomic_DNA"/>
</dbReference>
<feature type="chain" id="PRO_5046498733" description="Tetratricopeptide repeat protein" evidence="2">
    <location>
        <begin position="16"/>
        <end position="244"/>
    </location>
</feature>
<keyword evidence="2" id="KW-0732">Signal</keyword>
<dbReference type="Pfam" id="PF13174">
    <property type="entry name" value="TPR_6"/>
    <property type="match status" value="1"/>
</dbReference>
<dbReference type="SUPFAM" id="SSF48452">
    <property type="entry name" value="TPR-like"/>
    <property type="match status" value="1"/>
</dbReference>
<organism evidence="3 4">
    <name type="scientific">Wohlfahrtiimonas larvae</name>
    <dbReference type="NCBI Taxonomy" id="1157986"/>
    <lineage>
        <taxon>Bacteria</taxon>
        <taxon>Pseudomonadati</taxon>
        <taxon>Pseudomonadota</taxon>
        <taxon>Gammaproteobacteria</taxon>
        <taxon>Cardiobacteriales</taxon>
        <taxon>Ignatzschineriaceae</taxon>
        <taxon>Wohlfahrtiimonas</taxon>
    </lineage>
</organism>
<protein>
    <recommendedName>
        <fullName evidence="5">Tetratricopeptide repeat protein</fullName>
    </recommendedName>
</protein>
<accession>A0ABP9MDR7</accession>
<reference evidence="4" key="1">
    <citation type="journal article" date="2019" name="Int. J. Syst. Evol. Microbiol.">
        <title>The Global Catalogue of Microorganisms (GCM) 10K type strain sequencing project: providing services to taxonomists for standard genome sequencing and annotation.</title>
        <authorList>
            <consortium name="The Broad Institute Genomics Platform"/>
            <consortium name="The Broad Institute Genome Sequencing Center for Infectious Disease"/>
            <person name="Wu L."/>
            <person name="Ma J."/>
        </authorList>
    </citation>
    <scope>NUCLEOTIDE SEQUENCE [LARGE SCALE GENOMIC DNA]</scope>
    <source>
        <strain evidence="4">JCM 18424</strain>
    </source>
</reference>
<keyword evidence="4" id="KW-1185">Reference proteome</keyword>
<gene>
    <name evidence="3" type="ORF">GCM10023338_04310</name>
</gene>
<proteinExistence type="predicted"/>
<dbReference type="PROSITE" id="PS50005">
    <property type="entry name" value="TPR"/>
    <property type="match status" value="1"/>
</dbReference>
<comment type="caution">
    <text evidence="3">The sequence shown here is derived from an EMBL/GenBank/DDBJ whole genome shotgun (WGS) entry which is preliminary data.</text>
</comment>
<evidence type="ECO:0008006" key="5">
    <source>
        <dbReference type="Google" id="ProtNLM"/>
    </source>
</evidence>
<dbReference type="PROSITE" id="PS51257">
    <property type="entry name" value="PROKAR_LIPOPROTEIN"/>
    <property type="match status" value="1"/>
</dbReference>
<evidence type="ECO:0000313" key="4">
    <source>
        <dbReference type="Proteomes" id="UP001500631"/>
    </source>
</evidence>
<dbReference type="RefSeq" id="WP_077926132.1">
    <property type="nucleotide sequence ID" value="NZ_BAABKE010000001.1"/>
</dbReference>
<evidence type="ECO:0000256" key="2">
    <source>
        <dbReference type="SAM" id="SignalP"/>
    </source>
</evidence>
<dbReference type="InterPro" id="IPR011990">
    <property type="entry name" value="TPR-like_helical_dom_sf"/>
</dbReference>
<dbReference type="SMART" id="SM00028">
    <property type="entry name" value="TPR"/>
    <property type="match status" value="1"/>
</dbReference>
<evidence type="ECO:0000313" key="3">
    <source>
        <dbReference type="EMBL" id="GAA5095191.1"/>
    </source>
</evidence>
<dbReference type="InterPro" id="IPR019734">
    <property type="entry name" value="TPR_rpt"/>
</dbReference>
<dbReference type="Proteomes" id="UP001500631">
    <property type="component" value="Unassembled WGS sequence"/>
</dbReference>
<keyword evidence="1" id="KW-0802">TPR repeat</keyword>
<name>A0ABP9MDR7_9GAMM</name>
<evidence type="ECO:0000256" key="1">
    <source>
        <dbReference type="PROSITE-ProRule" id="PRU00339"/>
    </source>
</evidence>
<feature type="repeat" description="TPR" evidence="1">
    <location>
        <begin position="75"/>
        <end position="108"/>
    </location>
</feature>
<sequence length="244" mass="27019">MRYLAVLLLSSTLLACTTTQGTNTSMRASNGVTVESLPEADKLTYQMGVDYIGRGEYQVANEKLMSLVKKYPNFSELYVMLGLGQERQGKKSDALALYSKAISINPMDRMAIKHYAMLQCNAYDKAAPENLARIAENAPTELKAGMNSAAAACYLVHKNAIKGNEYADRGIAANPNYADTYYFKAIAANELRHFNDVFSALDRYHDAYGYEPDSVYLGLNAAKKARNQAEISKYERVIAMNQGQ</sequence>